<keyword evidence="4" id="KW-0808">Transferase</keyword>
<evidence type="ECO:0000256" key="6">
    <source>
        <dbReference type="ARBA" id="ARBA00022777"/>
    </source>
</evidence>
<keyword evidence="12" id="KW-1185">Reference proteome</keyword>
<reference evidence="11" key="2">
    <citation type="submission" date="2021-01" db="UniProtKB">
        <authorList>
            <consortium name="EnsemblPlants"/>
        </authorList>
    </citation>
    <scope>IDENTIFICATION</scope>
</reference>
<keyword evidence="7" id="KW-0067">ATP-binding</keyword>
<evidence type="ECO:0000256" key="1">
    <source>
        <dbReference type="ARBA" id="ARBA00004479"/>
    </source>
</evidence>
<dbReference type="EMBL" id="LRBV02000004">
    <property type="status" value="NOT_ANNOTATED_CDS"/>
    <property type="molecule type" value="Genomic_DNA"/>
</dbReference>
<dbReference type="GO" id="GO:0004674">
    <property type="term" value="F:protein serine/threonine kinase activity"/>
    <property type="evidence" value="ECO:0007669"/>
    <property type="project" value="UniProtKB-KW"/>
</dbReference>
<organism evidence="11 12">
    <name type="scientific">Quercus lobata</name>
    <name type="common">Valley oak</name>
    <dbReference type="NCBI Taxonomy" id="97700"/>
    <lineage>
        <taxon>Eukaryota</taxon>
        <taxon>Viridiplantae</taxon>
        <taxon>Streptophyta</taxon>
        <taxon>Embryophyta</taxon>
        <taxon>Tracheophyta</taxon>
        <taxon>Spermatophyta</taxon>
        <taxon>Magnoliopsida</taxon>
        <taxon>eudicotyledons</taxon>
        <taxon>Gunneridae</taxon>
        <taxon>Pentapetalae</taxon>
        <taxon>rosids</taxon>
        <taxon>fabids</taxon>
        <taxon>Fagales</taxon>
        <taxon>Fagaceae</taxon>
        <taxon>Quercus</taxon>
    </lineage>
</organism>
<dbReference type="FunFam" id="3.30.200.20:FF:000140">
    <property type="entry name" value="Leucine-rich repeat receptor-like protein kinase"/>
    <property type="match status" value="1"/>
</dbReference>
<dbReference type="InterPro" id="IPR000719">
    <property type="entry name" value="Prot_kinase_dom"/>
</dbReference>
<reference evidence="11 12" key="1">
    <citation type="journal article" date="2016" name="G3 (Bethesda)">
        <title>First Draft Assembly and Annotation of the Genome of a California Endemic Oak Quercus lobata Nee (Fagaceae).</title>
        <authorList>
            <person name="Sork V.L."/>
            <person name="Fitz-Gibbon S.T."/>
            <person name="Puiu D."/>
            <person name="Crepeau M."/>
            <person name="Gugger P.F."/>
            <person name="Sherman R."/>
            <person name="Stevens K."/>
            <person name="Langley C.H."/>
            <person name="Pellegrini M."/>
            <person name="Salzberg S.L."/>
        </authorList>
    </citation>
    <scope>NUCLEOTIDE SEQUENCE [LARGE SCALE GENOMIC DNA]</scope>
    <source>
        <strain evidence="11 12">cv. SW786</strain>
    </source>
</reference>
<comment type="catalytic activity">
    <reaction evidence="9">
        <text>L-seryl-[protein] + ATP = O-phospho-L-seryl-[protein] + ADP + H(+)</text>
        <dbReference type="Rhea" id="RHEA:17989"/>
        <dbReference type="Rhea" id="RHEA-COMP:9863"/>
        <dbReference type="Rhea" id="RHEA-COMP:11604"/>
        <dbReference type="ChEBI" id="CHEBI:15378"/>
        <dbReference type="ChEBI" id="CHEBI:29999"/>
        <dbReference type="ChEBI" id="CHEBI:30616"/>
        <dbReference type="ChEBI" id="CHEBI:83421"/>
        <dbReference type="ChEBI" id="CHEBI:456216"/>
        <dbReference type="EC" id="2.7.11.1"/>
    </reaction>
</comment>
<evidence type="ECO:0000256" key="3">
    <source>
        <dbReference type="ARBA" id="ARBA00022527"/>
    </source>
</evidence>
<dbReference type="AlphaFoldDB" id="A0A7N2LKB0"/>
<keyword evidence="6" id="KW-0418">Kinase</keyword>
<dbReference type="InParanoid" id="A0A7N2LKB0"/>
<dbReference type="EC" id="2.7.11.1" evidence="2"/>
<evidence type="ECO:0000256" key="2">
    <source>
        <dbReference type="ARBA" id="ARBA00012513"/>
    </source>
</evidence>
<evidence type="ECO:0000256" key="9">
    <source>
        <dbReference type="ARBA" id="ARBA00048679"/>
    </source>
</evidence>
<dbReference type="Gene3D" id="3.30.200.20">
    <property type="entry name" value="Phosphorylase Kinase, domain 1"/>
    <property type="match status" value="2"/>
</dbReference>
<dbReference type="SUPFAM" id="SSF56112">
    <property type="entry name" value="Protein kinase-like (PK-like)"/>
    <property type="match status" value="2"/>
</dbReference>
<dbReference type="PANTHER" id="PTHR48006:SF62">
    <property type="entry name" value="LEUCINE-RICH REPEAT TRANSMEMBRANE PROTEIN KINASE"/>
    <property type="match status" value="1"/>
</dbReference>
<dbReference type="PROSITE" id="PS50011">
    <property type="entry name" value="PROTEIN_KINASE_DOM"/>
    <property type="match status" value="1"/>
</dbReference>
<dbReference type="Gramene" id="QL04p078753:mrna">
    <property type="protein sequence ID" value="QL04p078753:mrna"/>
    <property type="gene ID" value="QL04p078753"/>
</dbReference>
<dbReference type="InterPro" id="IPR051824">
    <property type="entry name" value="LRR_Rcpt-Like_S/T_Kinase"/>
</dbReference>
<dbReference type="PANTHER" id="PTHR48006">
    <property type="entry name" value="LEUCINE-RICH REPEAT-CONTAINING PROTEIN DDB_G0281931-RELATED"/>
    <property type="match status" value="1"/>
</dbReference>
<accession>A0A7N2LKB0</accession>
<keyword evidence="5" id="KW-0547">Nucleotide-binding</keyword>
<dbReference type="Gene3D" id="1.10.510.10">
    <property type="entry name" value="Transferase(Phosphotransferase) domain 1"/>
    <property type="match status" value="1"/>
</dbReference>
<evidence type="ECO:0000256" key="5">
    <source>
        <dbReference type="ARBA" id="ARBA00022741"/>
    </source>
</evidence>
<evidence type="ECO:0000313" key="11">
    <source>
        <dbReference type="EnsemblPlants" id="QL04p078753:mrna"/>
    </source>
</evidence>
<dbReference type="InterPro" id="IPR011009">
    <property type="entry name" value="Kinase-like_dom_sf"/>
</dbReference>
<dbReference type="Proteomes" id="UP000594261">
    <property type="component" value="Chromosome 4"/>
</dbReference>
<comment type="subcellular location">
    <subcellularLocation>
        <location evidence="1">Membrane</location>
        <topology evidence="1">Single-pass type I membrane protein</topology>
    </subcellularLocation>
</comment>
<dbReference type="EnsemblPlants" id="QL04p078753:mrna">
    <property type="protein sequence ID" value="QL04p078753:mrna"/>
    <property type="gene ID" value="QL04p078753"/>
</dbReference>
<keyword evidence="3" id="KW-0723">Serine/threonine-protein kinase</keyword>
<comment type="catalytic activity">
    <reaction evidence="8">
        <text>L-threonyl-[protein] + ATP = O-phospho-L-threonyl-[protein] + ADP + H(+)</text>
        <dbReference type="Rhea" id="RHEA:46608"/>
        <dbReference type="Rhea" id="RHEA-COMP:11060"/>
        <dbReference type="Rhea" id="RHEA-COMP:11605"/>
        <dbReference type="ChEBI" id="CHEBI:15378"/>
        <dbReference type="ChEBI" id="CHEBI:30013"/>
        <dbReference type="ChEBI" id="CHEBI:30616"/>
        <dbReference type="ChEBI" id="CHEBI:61977"/>
        <dbReference type="ChEBI" id="CHEBI:456216"/>
        <dbReference type="EC" id="2.7.11.1"/>
    </reaction>
</comment>
<evidence type="ECO:0000256" key="8">
    <source>
        <dbReference type="ARBA" id="ARBA00047899"/>
    </source>
</evidence>
<dbReference type="FunFam" id="1.10.510.10:FF:001023">
    <property type="entry name" value="Os07g0541700 protein"/>
    <property type="match status" value="1"/>
</dbReference>
<protein>
    <recommendedName>
        <fullName evidence="2">non-specific serine/threonine protein kinase</fullName>
        <ecNumber evidence="2">2.7.11.1</ecNumber>
    </recommendedName>
</protein>
<feature type="domain" description="Protein kinase" evidence="10">
    <location>
        <begin position="55"/>
        <end position="368"/>
    </location>
</feature>
<proteinExistence type="predicted"/>
<dbReference type="GO" id="GO:0005524">
    <property type="term" value="F:ATP binding"/>
    <property type="evidence" value="ECO:0007669"/>
    <property type="project" value="UniProtKB-KW"/>
</dbReference>
<name>A0A7N2LKB0_QUELO</name>
<dbReference type="GO" id="GO:0005886">
    <property type="term" value="C:plasma membrane"/>
    <property type="evidence" value="ECO:0007669"/>
    <property type="project" value="TreeGrafter"/>
</dbReference>
<evidence type="ECO:0000256" key="4">
    <source>
        <dbReference type="ARBA" id="ARBA00022679"/>
    </source>
</evidence>
<evidence type="ECO:0000259" key="10">
    <source>
        <dbReference type="PROSITE" id="PS50011"/>
    </source>
</evidence>
<evidence type="ECO:0000256" key="7">
    <source>
        <dbReference type="ARBA" id="ARBA00022840"/>
    </source>
</evidence>
<dbReference type="InterPro" id="IPR001245">
    <property type="entry name" value="Ser-Thr/Tyr_kinase_cat_dom"/>
</dbReference>
<sequence length="368" mass="40391">MFRYHKTTLKSISFGTCYVPAQSISAISATPELLGIDARTFTFSYAELKTATEDFNPDNKLGKGGFGPVHKGTLYDGRVVAVKQLSVTSHQGKNQFIAEIATISVVQHCNLVKLHGCCIKGDIRLLVYEYLENKSLDQALFGNRTLNLNCSARFDICLGVARGLYYLHEESQLRIINRDVKASNILLDSNLIPKIEVQYIKVQASENYLEIHLFWVGKGTCCIPDKGTYGPSISALSATPVLLGIDAKPFIFSYAELKTATEDFNPDNKLGEGGFGPVYKIDLSLSLSNKPSLSITLNTTPPSPPLIDATAAAENLFLSAIIGQNLSFPFAISLSVVLRVCVCLWLFGHEFGYCYSSGYVAMYVCRCE</sequence>
<dbReference type="Pfam" id="PF07714">
    <property type="entry name" value="PK_Tyr_Ser-Thr"/>
    <property type="match status" value="1"/>
</dbReference>
<evidence type="ECO:0000313" key="12">
    <source>
        <dbReference type="Proteomes" id="UP000594261"/>
    </source>
</evidence>
<dbReference type="SMART" id="SM00220">
    <property type="entry name" value="S_TKc"/>
    <property type="match status" value="1"/>
</dbReference>